<comment type="caution">
    <text evidence="6">The sequence shown here is derived from an EMBL/GenBank/DDBJ whole genome shotgun (WGS) entry which is preliminary data.</text>
</comment>
<evidence type="ECO:0000259" key="5">
    <source>
        <dbReference type="Pfam" id="PF05157"/>
    </source>
</evidence>
<gene>
    <name evidence="6" type="ORF">COX26_00630</name>
</gene>
<evidence type="ECO:0000313" key="7">
    <source>
        <dbReference type="Proteomes" id="UP000228812"/>
    </source>
</evidence>
<feature type="non-terminal residue" evidence="6">
    <location>
        <position position="260"/>
    </location>
</feature>
<dbReference type="InterPro" id="IPR007831">
    <property type="entry name" value="T2SS_GspE_N"/>
</dbReference>
<evidence type="ECO:0008006" key="8">
    <source>
        <dbReference type="Google" id="ProtNLM"/>
    </source>
</evidence>
<dbReference type="AlphaFoldDB" id="A0A2G9ZA98"/>
<dbReference type="EMBL" id="PCRZ01000012">
    <property type="protein sequence ID" value="PIP30076.1"/>
    <property type="molecule type" value="Genomic_DNA"/>
</dbReference>
<dbReference type="PANTHER" id="PTHR30258:SF1">
    <property type="entry name" value="PROTEIN TRANSPORT PROTEIN HOFB HOMOLOG"/>
    <property type="match status" value="1"/>
</dbReference>
<feature type="domain" description="Type II secretion system protein GspE N-terminal" evidence="5">
    <location>
        <begin position="61"/>
        <end position="140"/>
    </location>
</feature>
<sequence length="260" mass="29301">MINLPLEKLKEILLGAGVIDDPAFQGVAEEAERKRQSPIEILISRGVLTKDYFLLLVARALGVERVNLGVVKIEEELLRLLPEDAARQRRAIVFGREPDGRFKVAMEDPTDLQAIDFITLRVGGQVKSYLAAEEDLNRGFLLYQKRLTQDYQQIIEESIQESLRSKVRGGLEEAAADLPIMAIVDNLIAYATSSRASDIHFEVLDDAVLVRYRVDGILHEIVRVPKEIHPAVVARIKILSNLRVDEHTHPQDGRFRYTSG</sequence>
<dbReference type="Pfam" id="PF05157">
    <property type="entry name" value="MshEN"/>
    <property type="match status" value="1"/>
</dbReference>
<keyword evidence="2" id="KW-0547">Nucleotide-binding</keyword>
<dbReference type="InterPro" id="IPR037257">
    <property type="entry name" value="T2SS_E_N_sf"/>
</dbReference>
<accession>A0A2G9ZA98</accession>
<proteinExistence type="inferred from homology"/>
<dbReference type="GO" id="GO:0005524">
    <property type="term" value="F:ATP binding"/>
    <property type="evidence" value="ECO:0007669"/>
    <property type="project" value="UniProtKB-KW"/>
</dbReference>
<evidence type="ECO:0000259" key="4">
    <source>
        <dbReference type="Pfam" id="PF00437"/>
    </source>
</evidence>
<dbReference type="GO" id="GO:0005886">
    <property type="term" value="C:plasma membrane"/>
    <property type="evidence" value="ECO:0007669"/>
    <property type="project" value="TreeGrafter"/>
</dbReference>
<name>A0A2G9ZA98_9BACT</name>
<dbReference type="Pfam" id="PF00437">
    <property type="entry name" value="T2SSE"/>
    <property type="match status" value="1"/>
</dbReference>
<dbReference type="InterPro" id="IPR027417">
    <property type="entry name" value="P-loop_NTPase"/>
</dbReference>
<dbReference type="PANTHER" id="PTHR30258">
    <property type="entry name" value="TYPE II SECRETION SYSTEM PROTEIN GSPE-RELATED"/>
    <property type="match status" value="1"/>
</dbReference>
<evidence type="ECO:0000256" key="2">
    <source>
        <dbReference type="ARBA" id="ARBA00022741"/>
    </source>
</evidence>
<reference evidence="6 7" key="1">
    <citation type="submission" date="2017-09" db="EMBL/GenBank/DDBJ databases">
        <title>Depth-based differentiation of microbial function through sediment-hosted aquifers and enrichment of novel symbionts in the deep terrestrial subsurface.</title>
        <authorList>
            <person name="Probst A.J."/>
            <person name="Ladd B."/>
            <person name="Jarett J.K."/>
            <person name="Geller-Mcgrath D.E."/>
            <person name="Sieber C.M."/>
            <person name="Emerson J.B."/>
            <person name="Anantharaman K."/>
            <person name="Thomas B.C."/>
            <person name="Malmstrom R."/>
            <person name="Stieglmeier M."/>
            <person name="Klingl A."/>
            <person name="Woyke T."/>
            <person name="Ryan C.M."/>
            <person name="Banfield J.F."/>
        </authorList>
    </citation>
    <scope>NUCLEOTIDE SEQUENCE [LARGE SCALE GENOMIC DNA]</scope>
    <source>
        <strain evidence="6">CG23_combo_of_CG06-09_8_20_14_all_54_14</strain>
    </source>
</reference>
<dbReference type="Gene3D" id="3.30.300.160">
    <property type="entry name" value="Type II secretion system, protein E, N-terminal domain"/>
    <property type="match status" value="1"/>
</dbReference>
<protein>
    <recommendedName>
        <fullName evidence="8">Type II secretion system protein GspE N-terminal domain-containing protein</fullName>
    </recommendedName>
</protein>
<dbReference type="Proteomes" id="UP000228812">
    <property type="component" value="Unassembled WGS sequence"/>
</dbReference>
<comment type="similarity">
    <text evidence="1">Belongs to the GSP E family.</text>
</comment>
<keyword evidence="3" id="KW-0067">ATP-binding</keyword>
<organism evidence="6 7">
    <name type="scientific">Candidatus Jorgensenbacteria bacterium CG23_combo_of_CG06-09_8_20_14_all_54_14</name>
    <dbReference type="NCBI Taxonomy" id="1974595"/>
    <lineage>
        <taxon>Bacteria</taxon>
        <taxon>Candidatus Joergenseniibacteriota</taxon>
    </lineage>
</organism>
<dbReference type="SUPFAM" id="SSF160246">
    <property type="entry name" value="EspE N-terminal domain-like"/>
    <property type="match status" value="1"/>
</dbReference>
<dbReference type="SUPFAM" id="SSF52540">
    <property type="entry name" value="P-loop containing nucleoside triphosphate hydrolases"/>
    <property type="match status" value="1"/>
</dbReference>
<dbReference type="Gene3D" id="3.30.450.90">
    <property type="match status" value="1"/>
</dbReference>
<dbReference type="InterPro" id="IPR001482">
    <property type="entry name" value="T2SS/T4SS_dom"/>
</dbReference>
<evidence type="ECO:0000256" key="1">
    <source>
        <dbReference type="ARBA" id="ARBA00006611"/>
    </source>
</evidence>
<dbReference type="GO" id="GO:0016887">
    <property type="term" value="F:ATP hydrolysis activity"/>
    <property type="evidence" value="ECO:0007669"/>
    <property type="project" value="TreeGrafter"/>
</dbReference>
<evidence type="ECO:0000256" key="3">
    <source>
        <dbReference type="ARBA" id="ARBA00022840"/>
    </source>
</evidence>
<evidence type="ECO:0000313" key="6">
    <source>
        <dbReference type="EMBL" id="PIP30076.1"/>
    </source>
</evidence>
<feature type="domain" description="Bacterial type II secretion system protein E" evidence="4">
    <location>
        <begin position="175"/>
        <end position="256"/>
    </location>
</feature>